<reference evidence="2" key="1">
    <citation type="submission" date="2021-01" db="EMBL/GenBank/DDBJ databases">
        <authorList>
            <consortium name="Genoscope - CEA"/>
            <person name="William W."/>
        </authorList>
    </citation>
    <scope>NUCLEOTIDE SEQUENCE</scope>
</reference>
<sequence length="451" mass="50293">MADVVVVSETIVRPESNEDGSDRVKIHLTPWDLIFLRTEYPQRALIFPKPDPKINVISQLKSSLSAALKIVYPFAGRLVKIHNEDDETASFYIDCDGSGVKFVHADAKTVSVSDVLERSGDNWNTFFPANGVKSLEGVTGSLLALQVTELKDGVLIGYGINHLVSDGASFWSFFKTWTEICSAARKTFPPLPLRGWFLPEIDYPIRIPISETVPSSPVRVVASSSLLYLRKKMFRFTRRHISELKAKANAEVAAAAYGEHLKISSFQAVLAHMWRSIIRNSDLDPEEVIHFKLPMDLRQRLNPPLQKECFGNMVGLPTAITTAGEMLDNGLGWAALQLDKTVRSQTNEELKRFAEDWVKNPKIPNGLMLNNSFLVGSSPRFNVFGNDFGWGKPIAVRAGPGISGHGRILVYPGTEQRSMEIQTCLWSHVLDKLLADAEFLQHVLCVHPSRL</sequence>
<dbReference type="EMBL" id="HG994356">
    <property type="protein sequence ID" value="CAF2143714.1"/>
    <property type="molecule type" value="Genomic_DNA"/>
</dbReference>
<dbReference type="PANTHER" id="PTHR31896:SF60">
    <property type="entry name" value="ACETYLTRANSFERASE"/>
    <property type="match status" value="1"/>
</dbReference>
<evidence type="ECO:0000313" key="2">
    <source>
        <dbReference type="EMBL" id="CAF2143714.1"/>
    </source>
</evidence>
<dbReference type="Pfam" id="PF02458">
    <property type="entry name" value="Transferase"/>
    <property type="match status" value="1"/>
</dbReference>
<organism evidence="2">
    <name type="scientific">Brassica napus</name>
    <name type="common">Rape</name>
    <dbReference type="NCBI Taxonomy" id="3708"/>
    <lineage>
        <taxon>Eukaryota</taxon>
        <taxon>Viridiplantae</taxon>
        <taxon>Streptophyta</taxon>
        <taxon>Embryophyta</taxon>
        <taxon>Tracheophyta</taxon>
        <taxon>Spermatophyta</taxon>
        <taxon>Magnoliopsida</taxon>
        <taxon>eudicotyledons</taxon>
        <taxon>Gunneridae</taxon>
        <taxon>Pentapetalae</taxon>
        <taxon>rosids</taxon>
        <taxon>malvids</taxon>
        <taxon>Brassicales</taxon>
        <taxon>Brassicaceae</taxon>
        <taxon>Brassiceae</taxon>
        <taxon>Brassica</taxon>
    </lineage>
</organism>
<keyword evidence="1" id="KW-0808">Transferase</keyword>
<dbReference type="InterPro" id="IPR051283">
    <property type="entry name" value="Sec_Metabolite_Acyltrans"/>
</dbReference>
<name>A0A816X9Y2_BRANA</name>
<dbReference type="Gene3D" id="3.30.559.10">
    <property type="entry name" value="Chloramphenicol acetyltransferase-like domain"/>
    <property type="match status" value="2"/>
</dbReference>
<gene>
    <name evidence="2" type="ORF">DARMORV10_A02P35970.1</name>
</gene>
<dbReference type="PANTHER" id="PTHR31896">
    <property type="entry name" value="FAMILY REGULATORY PROTEIN, PUTATIVE (AFU_ORTHOLOGUE AFUA_3G14730)-RELATED"/>
    <property type="match status" value="1"/>
</dbReference>
<dbReference type="Proteomes" id="UP001295469">
    <property type="component" value="Chromosome A02"/>
</dbReference>
<dbReference type="AlphaFoldDB" id="A0A816X9Y2"/>
<dbReference type="GO" id="GO:0016740">
    <property type="term" value="F:transferase activity"/>
    <property type="evidence" value="ECO:0007669"/>
    <property type="project" value="UniProtKB-KW"/>
</dbReference>
<accession>A0A816X9Y2</accession>
<proteinExistence type="predicted"/>
<dbReference type="InterPro" id="IPR023213">
    <property type="entry name" value="CAT-like_dom_sf"/>
</dbReference>
<protein>
    <submittedName>
        <fullName evidence="2">(rape) hypothetical protein</fullName>
    </submittedName>
</protein>
<evidence type="ECO:0000256" key="1">
    <source>
        <dbReference type="ARBA" id="ARBA00022679"/>
    </source>
</evidence>